<evidence type="ECO:0000313" key="3">
    <source>
        <dbReference type="Proteomes" id="UP001430701"/>
    </source>
</evidence>
<feature type="region of interest" description="Disordered" evidence="1">
    <location>
        <begin position="1"/>
        <end position="26"/>
    </location>
</feature>
<dbReference type="Proteomes" id="UP001430701">
    <property type="component" value="Unassembled WGS sequence"/>
</dbReference>
<reference evidence="2" key="1">
    <citation type="submission" date="2021-11" db="EMBL/GenBank/DDBJ databases">
        <title>Genome sequence of Xylella taiwanensis PLS432.</title>
        <authorList>
            <person name="Weng L.-W."/>
            <person name="Su C.-C."/>
            <person name="Tsai C.-W."/>
            <person name="Kuo C.-H."/>
        </authorList>
    </citation>
    <scope>NUCLEOTIDE SEQUENCE</scope>
    <source>
        <strain evidence="2">PLS432</strain>
    </source>
</reference>
<protein>
    <submittedName>
        <fullName evidence="2">Uncharacterized protein</fullName>
    </submittedName>
</protein>
<dbReference type="RefSeq" id="WP_160165143.1">
    <property type="nucleotide sequence ID" value="NZ_CP053627.1"/>
</dbReference>
<evidence type="ECO:0000313" key="2">
    <source>
        <dbReference type="EMBL" id="MCD8473491.1"/>
    </source>
</evidence>
<evidence type="ECO:0000256" key="1">
    <source>
        <dbReference type="SAM" id="MobiDB-lite"/>
    </source>
</evidence>
<proteinExistence type="predicted"/>
<feature type="compositionally biased region" description="Basic and acidic residues" evidence="1">
    <location>
        <begin position="1"/>
        <end position="10"/>
    </location>
</feature>
<organism evidence="2 3">
    <name type="scientific">Xylella taiwanensis</name>
    <dbReference type="NCBI Taxonomy" id="1444770"/>
    <lineage>
        <taxon>Bacteria</taxon>
        <taxon>Pseudomonadati</taxon>
        <taxon>Pseudomonadota</taxon>
        <taxon>Gammaproteobacteria</taxon>
        <taxon>Lysobacterales</taxon>
        <taxon>Lysobacteraceae</taxon>
        <taxon>Xylella</taxon>
    </lineage>
</organism>
<sequence length="49" mass="5744">MTDHLTHITHEQPVQSDTRGTHIPDVYPPAMYPSTAKFRRIVIIYRVPR</sequence>
<comment type="caution">
    <text evidence="2">The sequence shown here is derived from an EMBL/GenBank/DDBJ whole genome shotgun (WGS) entry which is preliminary data.</text>
</comment>
<dbReference type="EMBL" id="JAJPPU010000002">
    <property type="protein sequence ID" value="MCD8473491.1"/>
    <property type="molecule type" value="Genomic_DNA"/>
</dbReference>
<keyword evidence="3" id="KW-1185">Reference proteome</keyword>
<accession>A0ABS8TWP8</accession>
<name>A0ABS8TWP8_9GAMM</name>
<gene>
    <name evidence="2" type="ORF">LPH55_08480</name>
</gene>
<dbReference type="GeneID" id="68900382"/>